<dbReference type="Gene3D" id="1.10.1520.10">
    <property type="entry name" value="Ribonuclease III domain"/>
    <property type="match status" value="1"/>
</dbReference>
<evidence type="ECO:0000259" key="1">
    <source>
        <dbReference type="PROSITE" id="PS50142"/>
    </source>
</evidence>
<reference evidence="2 3" key="1">
    <citation type="submission" date="2024-09" db="EMBL/GenBank/DDBJ databases">
        <title>T2T genomes of carrot and Alternaria dauci and their utility for understanding host-pathogen interaction during carrot leaf blight disease.</title>
        <authorList>
            <person name="Liu W."/>
            <person name="Xu S."/>
            <person name="Ou C."/>
            <person name="Liu X."/>
            <person name="Zhuang F."/>
            <person name="Deng X.W."/>
        </authorList>
    </citation>
    <scope>NUCLEOTIDE SEQUENCE [LARGE SCALE GENOMIC DNA]</scope>
    <source>
        <strain evidence="2 3">A2016</strain>
    </source>
</reference>
<proteinExistence type="predicted"/>
<comment type="caution">
    <text evidence="2">The sequence shown here is derived from an EMBL/GenBank/DDBJ whole genome shotgun (WGS) entry which is preliminary data.</text>
</comment>
<dbReference type="CDD" id="cd00593">
    <property type="entry name" value="RIBOc"/>
    <property type="match status" value="1"/>
</dbReference>
<keyword evidence="3" id="KW-1185">Reference proteome</keyword>
<dbReference type="Pfam" id="PF14622">
    <property type="entry name" value="Ribonucleas_3_3"/>
    <property type="match status" value="1"/>
</dbReference>
<dbReference type="InterPro" id="IPR000999">
    <property type="entry name" value="RNase_III_dom"/>
</dbReference>
<organism evidence="2 3">
    <name type="scientific">Alternaria dauci</name>
    <dbReference type="NCBI Taxonomy" id="48095"/>
    <lineage>
        <taxon>Eukaryota</taxon>
        <taxon>Fungi</taxon>
        <taxon>Dikarya</taxon>
        <taxon>Ascomycota</taxon>
        <taxon>Pezizomycotina</taxon>
        <taxon>Dothideomycetes</taxon>
        <taxon>Pleosporomycetidae</taxon>
        <taxon>Pleosporales</taxon>
        <taxon>Pleosporineae</taxon>
        <taxon>Pleosporaceae</taxon>
        <taxon>Alternaria</taxon>
        <taxon>Alternaria sect. Porri</taxon>
    </lineage>
</organism>
<accession>A0ABR3UNV9</accession>
<gene>
    <name evidence="2" type="ORF">ACET3X_002202</name>
</gene>
<protein>
    <recommendedName>
        <fullName evidence="1">RNase III domain-containing protein</fullName>
    </recommendedName>
</protein>
<feature type="domain" description="RNase III" evidence="1">
    <location>
        <begin position="19"/>
        <end position="109"/>
    </location>
</feature>
<dbReference type="GeneID" id="96082524"/>
<sequence length="129" mass="14311">MRSKNGVILTFGASDHLIEHNEIFEQMGDRIMAAVLCKKWLEMRKRHNNLALWSYTLHSLVSNTALAERGFLLGLDAFIIKNPGTTQVSTGMMSDAFEAIVGAVFMDAGDDGLKAVHDVLKHTGFFKDL</sequence>
<dbReference type="RefSeq" id="XP_069308749.1">
    <property type="nucleotide sequence ID" value="XM_069449774.1"/>
</dbReference>
<dbReference type="InterPro" id="IPR036389">
    <property type="entry name" value="RNase_III_sf"/>
</dbReference>
<dbReference type="SUPFAM" id="SSF69065">
    <property type="entry name" value="RNase III domain-like"/>
    <property type="match status" value="1"/>
</dbReference>
<dbReference type="EMBL" id="JBHGVX010000002">
    <property type="protein sequence ID" value="KAL1798165.1"/>
    <property type="molecule type" value="Genomic_DNA"/>
</dbReference>
<name>A0ABR3UNV9_9PLEO</name>
<dbReference type="Proteomes" id="UP001578633">
    <property type="component" value="Chromosome 2"/>
</dbReference>
<evidence type="ECO:0000313" key="2">
    <source>
        <dbReference type="EMBL" id="KAL1798165.1"/>
    </source>
</evidence>
<dbReference type="SMART" id="SM00535">
    <property type="entry name" value="RIBOc"/>
    <property type="match status" value="1"/>
</dbReference>
<dbReference type="PROSITE" id="PS50142">
    <property type="entry name" value="RNASE_3_2"/>
    <property type="match status" value="1"/>
</dbReference>
<evidence type="ECO:0000313" key="3">
    <source>
        <dbReference type="Proteomes" id="UP001578633"/>
    </source>
</evidence>